<proteinExistence type="predicted"/>
<keyword evidence="3" id="KW-1185">Reference proteome</keyword>
<protein>
    <submittedName>
        <fullName evidence="2">Structural protein</fullName>
    </submittedName>
</protein>
<feature type="compositionally biased region" description="Low complexity" evidence="1">
    <location>
        <begin position="145"/>
        <end position="155"/>
    </location>
</feature>
<sequence>MPCRHSGNNDNSNAPCEQSTPGNNGVSIIFEEYPEDPIRSGGNYQISYRNADNVMYPSTFVADPARNFFSTHFDAPAMCGKYSEASTNELNQTGTRYYDYVPNELSFDLQDSERWFAYIYDTSGGKGAGHSGIAAFYIETEDRTTTVTTPSSGTEGQPGYDPGSSSSSADAGARCIPCTNFSCTAASTELKYTGTPDLTGDPDCPHPTLFGIGTSSDKVVFRYNALSTTVPDTVLDFSFSYDGVTYTDVFDTNEGNTTFESPQNPWVQGDETFFDFQVFTMENQPTATGFRIKVEITPRYDESGATPVFQGTNWRVTELVAGGTGYSANNTFALSYPVTHNDGTTSTLTMNVKVTSVGPLTIPSGSTSFNLLRPGDTINGHTITRTFHTDYSNFSYHVLYLDGSGSAFTKDTQYTSSRQHQITAVAGHGIPDRACLIGLYEFLEKSVQFLTADLDKEAIDTLTTAIQPVAEGIITNGRVTGINIVDGGSGWNQTGTEPVLNITQPASENGIPAKVKGTFSNGVLTAVQITDAGAGYDGGFDEDAGVNNRPRLFVENIYRDIPTEKEHEGYSTQTLQDFKDLLTTLPNTVENGVEKSPIASDAVQEIEELYNARKKVIEETERIPRYEVRPDINRVREQEFAQELYRREDIEPLKQEYTSKYNVDHLNQTPITEELKNIYRDEKAADQPRRDATFEALIQDVIPRKERYQENLVETVQGSLTQLPYASEYTKYLMKQYRPDTTRQTSIQVSLTCTPVDIGKSHFTCNVPGSSTRADETTTDDQGNSTTISYLYSMSPLLGPGCQEWTAQGEITIFNNFTRSIDRVSEATKAYGNPYDPGFAN</sequence>
<feature type="region of interest" description="Disordered" evidence="1">
    <location>
        <begin position="1"/>
        <end position="27"/>
    </location>
</feature>
<organism evidence="2 3">
    <name type="scientific">Synechococcus phage S-P4</name>
    <dbReference type="NCBI Taxonomy" id="2484640"/>
    <lineage>
        <taxon>Viruses</taxon>
        <taxon>Duplodnaviria</taxon>
        <taxon>Heunggongvirae</taxon>
        <taxon>Uroviricota</taxon>
        <taxon>Caudoviricetes</taxon>
        <taxon>Pantevenvirales</taxon>
        <taxon>Kyanoviridae</taxon>
        <taxon>Leucotheavirus</taxon>
        <taxon>Leucotheavirus sp4</taxon>
    </lineage>
</organism>
<dbReference type="EMBL" id="MH920639">
    <property type="protein sequence ID" value="AYR01822.1"/>
    <property type="molecule type" value="Genomic_DNA"/>
</dbReference>
<reference evidence="2 3" key="1">
    <citation type="submission" date="2018-09" db="EMBL/GenBank/DDBJ databases">
        <authorList>
            <person name="You S."/>
        </authorList>
    </citation>
    <scope>NUCLEOTIDE SEQUENCE [LARGE SCALE GENOMIC DNA]</scope>
</reference>
<evidence type="ECO:0000313" key="2">
    <source>
        <dbReference type="EMBL" id="AYR01822.1"/>
    </source>
</evidence>
<dbReference type="KEGG" id="vg:55007241"/>
<name>A0A3G3M5P7_9CAUD</name>
<dbReference type="Proteomes" id="UP000281181">
    <property type="component" value="Segment"/>
</dbReference>
<feature type="region of interest" description="Disordered" evidence="1">
    <location>
        <begin position="144"/>
        <end position="168"/>
    </location>
</feature>
<feature type="compositionally biased region" description="Polar residues" evidence="1">
    <location>
        <begin position="1"/>
        <end position="26"/>
    </location>
</feature>
<evidence type="ECO:0000313" key="3">
    <source>
        <dbReference type="Proteomes" id="UP000281181"/>
    </source>
</evidence>
<dbReference type="RefSeq" id="YP_009816007.1">
    <property type="nucleotide sequence ID" value="NC_048102.1"/>
</dbReference>
<evidence type="ECO:0000256" key="1">
    <source>
        <dbReference type="SAM" id="MobiDB-lite"/>
    </source>
</evidence>
<accession>A0A3G3M5P7</accession>
<dbReference type="GeneID" id="55007241"/>